<reference evidence="5" key="1">
    <citation type="submission" date="2020-01" db="EMBL/GenBank/DDBJ databases">
        <title>'Steroidobacter agaridevorans' sp. nov., agar-degrading bacteria isolated from rhizosphere soils.</title>
        <authorList>
            <person name="Ikenaga M."/>
            <person name="Kataoka M."/>
            <person name="Murouchi A."/>
            <person name="Katsuragi S."/>
            <person name="Sakai M."/>
        </authorList>
    </citation>
    <scope>NUCLEOTIDE SEQUENCE [LARGE SCALE GENOMIC DNA]</scope>
    <source>
        <strain evidence="5">YU21-B</strain>
    </source>
</reference>
<dbReference type="EMBL" id="BLJN01000003">
    <property type="protein sequence ID" value="GFE81070.1"/>
    <property type="molecule type" value="Genomic_DNA"/>
</dbReference>
<dbReference type="InterPro" id="IPR050832">
    <property type="entry name" value="Bact_Acetyltransf"/>
</dbReference>
<protein>
    <recommendedName>
        <fullName evidence="3">N-acetyltransferase domain-containing protein</fullName>
    </recommendedName>
</protein>
<accession>A0A829YCS6</accession>
<evidence type="ECO:0000256" key="2">
    <source>
        <dbReference type="ARBA" id="ARBA00023315"/>
    </source>
</evidence>
<proteinExistence type="predicted"/>
<comment type="caution">
    <text evidence="4">The sequence shown here is derived from an EMBL/GenBank/DDBJ whole genome shotgun (WGS) entry which is preliminary data.</text>
</comment>
<evidence type="ECO:0000259" key="3">
    <source>
        <dbReference type="PROSITE" id="PS51186"/>
    </source>
</evidence>
<gene>
    <name evidence="4" type="ORF">GCM10011487_30700</name>
</gene>
<dbReference type="CDD" id="cd04301">
    <property type="entry name" value="NAT_SF"/>
    <property type="match status" value="1"/>
</dbReference>
<dbReference type="InterPro" id="IPR016181">
    <property type="entry name" value="Acyl_CoA_acyltransferase"/>
</dbReference>
<organism evidence="4 5">
    <name type="scientific">Steroidobacter agaridevorans</name>
    <dbReference type="NCBI Taxonomy" id="2695856"/>
    <lineage>
        <taxon>Bacteria</taxon>
        <taxon>Pseudomonadati</taxon>
        <taxon>Pseudomonadota</taxon>
        <taxon>Gammaproteobacteria</taxon>
        <taxon>Steroidobacterales</taxon>
        <taxon>Steroidobacteraceae</taxon>
        <taxon>Steroidobacter</taxon>
    </lineage>
</organism>
<feature type="domain" description="N-acetyltransferase" evidence="3">
    <location>
        <begin position="6"/>
        <end position="175"/>
    </location>
</feature>
<dbReference type="Proteomes" id="UP000445000">
    <property type="component" value="Unassembled WGS sequence"/>
</dbReference>
<dbReference type="InterPro" id="IPR000182">
    <property type="entry name" value="GNAT_dom"/>
</dbReference>
<evidence type="ECO:0000313" key="4">
    <source>
        <dbReference type="EMBL" id="GFE81070.1"/>
    </source>
</evidence>
<dbReference type="AlphaFoldDB" id="A0A829YCS6"/>
<dbReference type="Gene3D" id="3.40.630.30">
    <property type="match status" value="1"/>
</dbReference>
<dbReference type="GO" id="GO:0016747">
    <property type="term" value="F:acyltransferase activity, transferring groups other than amino-acyl groups"/>
    <property type="evidence" value="ECO:0007669"/>
    <property type="project" value="InterPro"/>
</dbReference>
<dbReference type="PROSITE" id="PS51186">
    <property type="entry name" value="GNAT"/>
    <property type="match status" value="1"/>
</dbReference>
<keyword evidence="5" id="KW-1185">Reference proteome</keyword>
<dbReference type="SUPFAM" id="SSF55729">
    <property type="entry name" value="Acyl-CoA N-acyltransferases (Nat)"/>
    <property type="match status" value="1"/>
</dbReference>
<keyword evidence="1" id="KW-0808">Transferase</keyword>
<sequence>MMTDALSFRRATEQDAKSLAEFAEKTFRDTYTQFNTPEDMDAHCAKSFSEEIQCAEIRDSRRESWLGEIDGKLIAFAQLILDKPCPPVNGKRGVEILRFYVDASQHGKGVAYRLMDELAARATALSADVLWLCVWNQNAHATAFYERCQFAKVGTTTFTLGAEVQQDWVMCRDLRRI</sequence>
<dbReference type="PANTHER" id="PTHR43877">
    <property type="entry name" value="AMINOALKYLPHOSPHONATE N-ACETYLTRANSFERASE-RELATED-RELATED"/>
    <property type="match status" value="1"/>
</dbReference>
<name>A0A829YCS6_9GAMM</name>
<dbReference type="Pfam" id="PF00583">
    <property type="entry name" value="Acetyltransf_1"/>
    <property type="match status" value="1"/>
</dbReference>
<evidence type="ECO:0000256" key="1">
    <source>
        <dbReference type="ARBA" id="ARBA00022679"/>
    </source>
</evidence>
<evidence type="ECO:0000313" key="5">
    <source>
        <dbReference type="Proteomes" id="UP000445000"/>
    </source>
</evidence>
<keyword evidence="2" id="KW-0012">Acyltransferase</keyword>